<dbReference type="InterPro" id="IPR001789">
    <property type="entry name" value="Sig_transdc_resp-reg_receiver"/>
</dbReference>
<name>A0A2W7SFX5_9BACT</name>
<dbReference type="SMART" id="SM00448">
    <property type="entry name" value="REC"/>
    <property type="match status" value="1"/>
</dbReference>
<dbReference type="InterPro" id="IPR036388">
    <property type="entry name" value="WH-like_DNA-bd_sf"/>
</dbReference>
<keyword evidence="3 5" id="KW-0238">DNA-binding</keyword>
<evidence type="ECO:0000256" key="5">
    <source>
        <dbReference type="PROSITE-ProRule" id="PRU01091"/>
    </source>
</evidence>
<dbReference type="CDD" id="cd17574">
    <property type="entry name" value="REC_OmpR"/>
    <property type="match status" value="1"/>
</dbReference>
<evidence type="ECO:0000256" key="2">
    <source>
        <dbReference type="ARBA" id="ARBA00023012"/>
    </source>
</evidence>
<dbReference type="PROSITE" id="PS51755">
    <property type="entry name" value="OMPR_PHOB"/>
    <property type="match status" value="1"/>
</dbReference>
<dbReference type="PROSITE" id="PS50110">
    <property type="entry name" value="RESPONSE_REGULATORY"/>
    <property type="match status" value="1"/>
</dbReference>
<feature type="modified residue" description="4-aspartylphosphate" evidence="4">
    <location>
        <position position="54"/>
    </location>
</feature>
<dbReference type="GO" id="GO:0000976">
    <property type="term" value="F:transcription cis-regulatory region binding"/>
    <property type="evidence" value="ECO:0007669"/>
    <property type="project" value="TreeGrafter"/>
</dbReference>
<keyword evidence="1 4" id="KW-0597">Phosphoprotein</keyword>
<dbReference type="Pfam" id="PF00486">
    <property type="entry name" value="Trans_reg_C"/>
    <property type="match status" value="1"/>
</dbReference>
<dbReference type="RefSeq" id="WP_111320947.1">
    <property type="nucleotide sequence ID" value="NZ_QKZT01000014.1"/>
</dbReference>
<evidence type="ECO:0000313" key="9">
    <source>
        <dbReference type="Proteomes" id="UP000248882"/>
    </source>
</evidence>
<keyword evidence="2" id="KW-0902">Two-component regulatory system</keyword>
<comment type="caution">
    <text evidence="8">The sequence shown here is derived from an EMBL/GenBank/DDBJ whole genome shotgun (WGS) entry which is preliminary data.</text>
</comment>
<feature type="DNA-binding region" description="OmpR/PhoB-type" evidence="5">
    <location>
        <begin position="129"/>
        <end position="227"/>
    </location>
</feature>
<accession>A0A2W7SFX5</accession>
<protein>
    <submittedName>
        <fullName evidence="8">DNA-binding response OmpR family regulator</fullName>
    </submittedName>
</protein>
<dbReference type="PANTHER" id="PTHR48111:SF40">
    <property type="entry name" value="PHOSPHATE REGULON TRANSCRIPTIONAL REGULATORY PROTEIN PHOB"/>
    <property type="match status" value="1"/>
</dbReference>
<sequence length="227" mass="26203">MSKIRILLAEDEMALGMIIQESLESRDFQVTLCGDGQQAWDSYQKSKPEVLVLDVMMPKKDGFTLAEQIRKTDPYTPIIFLTSKSQTEDVLKGFGLGANDYVRKPFSMEELIVRIKAQLDRQQLRQNQSDWLVLGKYEFHPTKQLLKLGEDVECHLTARESQLLKILLENANQITDRSLILTQIWGSDDFFNARSMDVFITKLRKKLQEDPQIQILNVRGFGYKLVC</sequence>
<dbReference type="PANTHER" id="PTHR48111">
    <property type="entry name" value="REGULATOR OF RPOS"/>
    <property type="match status" value="1"/>
</dbReference>
<dbReference type="AlphaFoldDB" id="A0A2W7SFX5"/>
<dbReference type="GO" id="GO:0005829">
    <property type="term" value="C:cytosol"/>
    <property type="evidence" value="ECO:0007669"/>
    <property type="project" value="TreeGrafter"/>
</dbReference>
<evidence type="ECO:0000256" key="1">
    <source>
        <dbReference type="ARBA" id="ARBA00022553"/>
    </source>
</evidence>
<feature type="domain" description="Response regulatory" evidence="6">
    <location>
        <begin position="5"/>
        <end position="119"/>
    </location>
</feature>
<evidence type="ECO:0000256" key="3">
    <source>
        <dbReference type="ARBA" id="ARBA00023125"/>
    </source>
</evidence>
<evidence type="ECO:0000259" key="7">
    <source>
        <dbReference type="PROSITE" id="PS51755"/>
    </source>
</evidence>
<dbReference type="GO" id="GO:0006355">
    <property type="term" value="P:regulation of DNA-templated transcription"/>
    <property type="evidence" value="ECO:0007669"/>
    <property type="project" value="InterPro"/>
</dbReference>
<gene>
    <name evidence="8" type="ORF">LV85_03065</name>
</gene>
<dbReference type="InterPro" id="IPR039420">
    <property type="entry name" value="WalR-like"/>
</dbReference>
<dbReference type="CDD" id="cd00383">
    <property type="entry name" value="trans_reg_C"/>
    <property type="match status" value="1"/>
</dbReference>
<organism evidence="8 9">
    <name type="scientific">Algoriphagus chordae</name>
    <dbReference type="NCBI Taxonomy" id="237019"/>
    <lineage>
        <taxon>Bacteria</taxon>
        <taxon>Pseudomonadati</taxon>
        <taxon>Bacteroidota</taxon>
        <taxon>Cytophagia</taxon>
        <taxon>Cytophagales</taxon>
        <taxon>Cyclobacteriaceae</taxon>
        <taxon>Algoriphagus</taxon>
    </lineage>
</organism>
<dbReference type="Gene3D" id="1.10.10.10">
    <property type="entry name" value="Winged helix-like DNA-binding domain superfamily/Winged helix DNA-binding domain"/>
    <property type="match status" value="1"/>
</dbReference>
<dbReference type="SMART" id="SM00862">
    <property type="entry name" value="Trans_reg_C"/>
    <property type="match status" value="1"/>
</dbReference>
<dbReference type="InterPro" id="IPR011006">
    <property type="entry name" value="CheY-like_superfamily"/>
</dbReference>
<dbReference type="Pfam" id="PF00072">
    <property type="entry name" value="Response_reg"/>
    <property type="match status" value="1"/>
</dbReference>
<feature type="domain" description="OmpR/PhoB-type" evidence="7">
    <location>
        <begin position="129"/>
        <end position="227"/>
    </location>
</feature>
<dbReference type="GO" id="GO:0032993">
    <property type="term" value="C:protein-DNA complex"/>
    <property type="evidence" value="ECO:0007669"/>
    <property type="project" value="TreeGrafter"/>
</dbReference>
<proteinExistence type="predicted"/>
<dbReference type="EMBL" id="QKZT01000014">
    <property type="protein sequence ID" value="PZX49622.1"/>
    <property type="molecule type" value="Genomic_DNA"/>
</dbReference>
<reference evidence="8 9" key="1">
    <citation type="submission" date="2018-06" db="EMBL/GenBank/DDBJ databases">
        <title>Genomic Encyclopedia of Archaeal and Bacterial Type Strains, Phase II (KMG-II): from individual species to whole genera.</title>
        <authorList>
            <person name="Goeker M."/>
        </authorList>
    </citation>
    <scope>NUCLEOTIDE SEQUENCE [LARGE SCALE GENOMIC DNA]</scope>
    <source>
        <strain evidence="8 9">DSM 19830</strain>
    </source>
</reference>
<keyword evidence="9" id="KW-1185">Reference proteome</keyword>
<dbReference type="Gene3D" id="6.10.250.690">
    <property type="match status" value="1"/>
</dbReference>
<dbReference type="Gene3D" id="3.40.50.2300">
    <property type="match status" value="1"/>
</dbReference>
<evidence type="ECO:0000313" key="8">
    <source>
        <dbReference type="EMBL" id="PZX49622.1"/>
    </source>
</evidence>
<dbReference type="GO" id="GO:0000156">
    <property type="term" value="F:phosphorelay response regulator activity"/>
    <property type="evidence" value="ECO:0007669"/>
    <property type="project" value="TreeGrafter"/>
</dbReference>
<dbReference type="SUPFAM" id="SSF52172">
    <property type="entry name" value="CheY-like"/>
    <property type="match status" value="1"/>
</dbReference>
<evidence type="ECO:0000259" key="6">
    <source>
        <dbReference type="PROSITE" id="PS50110"/>
    </source>
</evidence>
<dbReference type="Proteomes" id="UP000248882">
    <property type="component" value="Unassembled WGS sequence"/>
</dbReference>
<dbReference type="InterPro" id="IPR001867">
    <property type="entry name" value="OmpR/PhoB-type_DNA-bd"/>
</dbReference>
<dbReference type="OrthoDB" id="9790442at2"/>
<evidence type="ECO:0000256" key="4">
    <source>
        <dbReference type="PROSITE-ProRule" id="PRU00169"/>
    </source>
</evidence>